<gene>
    <name evidence="1" type="ORF">NCTC11343_05293</name>
</gene>
<dbReference type="SUPFAM" id="SSF160631">
    <property type="entry name" value="SMI1/KNR4-like"/>
    <property type="match status" value="1"/>
</dbReference>
<evidence type="ECO:0000313" key="2">
    <source>
        <dbReference type="Proteomes" id="UP000251241"/>
    </source>
</evidence>
<dbReference type="EMBL" id="UAUU01000011">
    <property type="protein sequence ID" value="SPZ94425.1"/>
    <property type="molecule type" value="Genomic_DNA"/>
</dbReference>
<name>A0A2X2K2U9_SPHMU</name>
<organism evidence="1 2">
    <name type="scientific">Sphingobacterium multivorum</name>
    <dbReference type="NCBI Taxonomy" id="28454"/>
    <lineage>
        <taxon>Bacteria</taxon>
        <taxon>Pseudomonadati</taxon>
        <taxon>Bacteroidota</taxon>
        <taxon>Sphingobacteriia</taxon>
        <taxon>Sphingobacteriales</taxon>
        <taxon>Sphingobacteriaceae</taxon>
        <taxon>Sphingobacterium</taxon>
    </lineage>
</organism>
<evidence type="ECO:0008006" key="3">
    <source>
        <dbReference type="Google" id="ProtNLM"/>
    </source>
</evidence>
<dbReference type="InterPro" id="IPR037883">
    <property type="entry name" value="Knr4/Smi1-like_sf"/>
</dbReference>
<proteinExistence type="predicted"/>
<sequence length="223" mass="26171">MVENLEEIKIDLFQFIRISLEWMVNLCVPKQSYMKFSKENWRPHEYEEWLELNLDLIGNLISDNKVVKALNDGVPESFAPFSSFNRKESFIYFQTLNDYFDKNFENGLEYIVFGSDGAGNPFCINKLNNSEIVLLDFELEKIVSTNRNIDEFLDSILAYRMFINVVQSKYGAEALFDNLYRQEDIETLKQKFSKINANLLSSSEFWKQEIEELIVNKNDSPTS</sequence>
<dbReference type="AlphaFoldDB" id="A0A2X2K2U9"/>
<reference evidence="1 2" key="1">
    <citation type="submission" date="2018-06" db="EMBL/GenBank/DDBJ databases">
        <authorList>
            <consortium name="Pathogen Informatics"/>
            <person name="Doyle S."/>
        </authorList>
    </citation>
    <scope>NUCLEOTIDE SEQUENCE [LARGE SCALE GENOMIC DNA]</scope>
    <source>
        <strain evidence="1 2">NCTC11343</strain>
    </source>
</reference>
<evidence type="ECO:0000313" key="1">
    <source>
        <dbReference type="EMBL" id="SPZ94425.1"/>
    </source>
</evidence>
<accession>A0A2X2K2U9</accession>
<protein>
    <recommendedName>
        <fullName evidence="3">SMI1/KNR4 family protein</fullName>
    </recommendedName>
</protein>
<dbReference type="Proteomes" id="UP000251241">
    <property type="component" value="Unassembled WGS sequence"/>
</dbReference>